<gene>
    <name evidence="5" type="ORF">TSOC_015307</name>
</gene>
<dbReference type="Proteomes" id="UP000236333">
    <property type="component" value="Unassembled WGS sequence"/>
</dbReference>
<dbReference type="SUPFAM" id="SSF53383">
    <property type="entry name" value="PLP-dependent transferases"/>
    <property type="match status" value="1"/>
</dbReference>
<name>A0A2J7Z0Y4_9CHLO</name>
<dbReference type="InterPro" id="IPR004839">
    <property type="entry name" value="Aminotransferase_I/II_large"/>
</dbReference>
<evidence type="ECO:0000313" key="5">
    <source>
        <dbReference type="EMBL" id="PNG93942.1"/>
    </source>
</evidence>
<comment type="similarity">
    <text evidence="1">Belongs to the class-I pyridoxal-phosphate-dependent aminotransferase family.</text>
</comment>
<feature type="region of interest" description="Disordered" evidence="3">
    <location>
        <begin position="1"/>
        <end position="28"/>
    </location>
</feature>
<evidence type="ECO:0000256" key="1">
    <source>
        <dbReference type="ARBA" id="ARBA00007441"/>
    </source>
</evidence>
<dbReference type="InterPro" id="IPR004838">
    <property type="entry name" value="NHTrfase_class1_PyrdxlP-BS"/>
</dbReference>
<keyword evidence="2" id="KW-0663">Pyridoxal phosphate</keyword>
<evidence type="ECO:0000256" key="2">
    <source>
        <dbReference type="ARBA" id="ARBA00022898"/>
    </source>
</evidence>
<evidence type="ECO:0000259" key="4">
    <source>
        <dbReference type="Pfam" id="PF00155"/>
    </source>
</evidence>
<dbReference type="GO" id="GO:0003824">
    <property type="term" value="F:catalytic activity"/>
    <property type="evidence" value="ECO:0007669"/>
    <property type="project" value="InterPro"/>
</dbReference>
<dbReference type="OrthoDB" id="7042322at2759"/>
<feature type="non-terminal residue" evidence="5">
    <location>
        <position position="93"/>
    </location>
</feature>
<feature type="domain" description="Aminotransferase class I/classII large" evidence="4">
    <location>
        <begin position="35"/>
        <end position="62"/>
    </location>
</feature>
<dbReference type="PROSITE" id="PS00105">
    <property type="entry name" value="AA_TRANSFER_CLASS_1"/>
    <property type="match status" value="1"/>
</dbReference>
<dbReference type="AlphaFoldDB" id="A0A2J7Z0Y4"/>
<reference evidence="5 6" key="1">
    <citation type="journal article" date="2017" name="Mol. Biol. Evol.">
        <title>The 4-celled Tetrabaena socialis nuclear genome reveals the essential components for genetic control of cell number at the origin of multicellularity in the volvocine lineage.</title>
        <authorList>
            <person name="Featherston J."/>
            <person name="Arakaki Y."/>
            <person name="Hanschen E.R."/>
            <person name="Ferris P.J."/>
            <person name="Michod R.E."/>
            <person name="Olson B.J.S.C."/>
            <person name="Nozaki H."/>
            <person name="Durand P.M."/>
        </authorList>
    </citation>
    <scope>NUCLEOTIDE SEQUENCE [LARGE SCALE GENOMIC DNA]</scope>
    <source>
        <strain evidence="5 6">NIES-571</strain>
    </source>
</reference>
<proteinExistence type="inferred from homology"/>
<organism evidence="5 6">
    <name type="scientific">Tetrabaena socialis</name>
    <dbReference type="NCBI Taxonomy" id="47790"/>
    <lineage>
        <taxon>Eukaryota</taxon>
        <taxon>Viridiplantae</taxon>
        <taxon>Chlorophyta</taxon>
        <taxon>core chlorophytes</taxon>
        <taxon>Chlorophyceae</taxon>
        <taxon>CS clade</taxon>
        <taxon>Chlamydomonadales</taxon>
        <taxon>Tetrabaenaceae</taxon>
        <taxon>Tetrabaena</taxon>
    </lineage>
</organism>
<dbReference type="EMBL" id="PGGS01004885">
    <property type="protein sequence ID" value="PNG93942.1"/>
    <property type="molecule type" value="Genomic_DNA"/>
</dbReference>
<dbReference type="GO" id="GO:0030170">
    <property type="term" value="F:pyridoxal phosphate binding"/>
    <property type="evidence" value="ECO:0007669"/>
    <property type="project" value="InterPro"/>
</dbReference>
<sequence length="93" mass="9290">MHKHSLARGRGPAGRRVQSSGDGWGEGGEHYCPAGPHVVHLFSMSKAYGMMGWRIGYIAYPDGAGAGSNGAGAAPAVAGFGVAPGALGAAQLK</sequence>
<evidence type="ECO:0000313" key="6">
    <source>
        <dbReference type="Proteomes" id="UP000236333"/>
    </source>
</evidence>
<comment type="caution">
    <text evidence="5">The sequence shown here is derived from an EMBL/GenBank/DDBJ whole genome shotgun (WGS) entry which is preliminary data.</text>
</comment>
<accession>A0A2J7Z0Y4</accession>
<dbReference type="InterPro" id="IPR015421">
    <property type="entry name" value="PyrdxlP-dep_Trfase_major"/>
</dbReference>
<evidence type="ECO:0000256" key="3">
    <source>
        <dbReference type="SAM" id="MobiDB-lite"/>
    </source>
</evidence>
<keyword evidence="6" id="KW-1185">Reference proteome</keyword>
<protein>
    <recommendedName>
        <fullName evidence="4">Aminotransferase class I/classII large domain-containing protein</fullName>
    </recommendedName>
</protein>
<dbReference type="Pfam" id="PF00155">
    <property type="entry name" value="Aminotran_1_2"/>
    <property type="match status" value="1"/>
</dbReference>
<dbReference type="Gene3D" id="3.40.640.10">
    <property type="entry name" value="Type I PLP-dependent aspartate aminotransferase-like (Major domain)"/>
    <property type="match status" value="1"/>
</dbReference>
<dbReference type="InterPro" id="IPR015424">
    <property type="entry name" value="PyrdxlP-dep_Trfase"/>
</dbReference>